<keyword evidence="7" id="KW-0520">NAD</keyword>
<comment type="catalytic activity">
    <reaction evidence="13">
        <text>5,6-dihydrouridine(17) in tRNA + NADP(+) = uridine(17) in tRNA + NADPH + H(+)</text>
        <dbReference type="Rhea" id="RHEA:53368"/>
        <dbReference type="Rhea" id="RHEA-COMP:13541"/>
        <dbReference type="Rhea" id="RHEA-COMP:13542"/>
        <dbReference type="ChEBI" id="CHEBI:15378"/>
        <dbReference type="ChEBI" id="CHEBI:57783"/>
        <dbReference type="ChEBI" id="CHEBI:58349"/>
        <dbReference type="ChEBI" id="CHEBI:65315"/>
        <dbReference type="ChEBI" id="CHEBI:74443"/>
        <dbReference type="EC" id="1.3.1.88"/>
    </reaction>
    <physiologicalReaction direction="right-to-left" evidence="13">
        <dbReference type="Rhea" id="RHEA:53370"/>
    </physiologicalReaction>
</comment>
<keyword evidence="2" id="KW-0285">Flavoprotein</keyword>
<dbReference type="Gene3D" id="3.20.20.70">
    <property type="entry name" value="Aldolase class I"/>
    <property type="match status" value="1"/>
</dbReference>
<dbReference type="PROSITE" id="PS01136">
    <property type="entry name" value="UPF0034"/>
    <property type="match status" value="1"/>
</dbReference>
<reference evidence="15" key="1">
    <citation type="submission" date="2023-06" db="EMBL/GenBank/DDBJ databases">
        <title>Survivors Of The Sea: Transcriptome response of Skeletonema marinoi to long-term dormancy.</title>
        <authorList>
            <person name="Pinder M.I.M."/>
            <person name="Kourtchenko O."/>
            <person name="Robertson E.K."/>
            <person name="Larsson T."/>
            <person name="Maumus F."/>
            <person name="Osuna-Cruz C.M."/>
            <person name="Vancaester E."/>
            <person name="Stenow R."/>
            <person name="Vandepoele K."/>
            <person name="Ploug H."/>
            <person name="Bruchert V."/>
            <person name="Godhe A."/>
            <person name="Topel M."/>
        </authorList>
    </citation>
    <scope>NUCLEOTIDE SEQUENCE</scope>
    <source>
        <strain evidence="15">R05AC</strain>
    </source>
</reference>
<feature type="domain" description="DUS-like FMN-binding" evidence="14">
    <location>
        <begin position="106"/>
        <end position="148"/>
    </location>
</feature>
<keyword evidence="16" id="KW-1185">Reference proteome</keyword>
<comment type="cofactor">
    <cofactor evidence="1">
        <name>FMN</name>
        <dbReference type="ChEBI" id="CHEBI:58210"/>
    </cofactor>
</comment>
<organism evidence="15 16">
    <name type="scientific">Skeletonema marinoi</name>
    <dbReference type="NCBI Taxonomy" id="267567"/>
    <lineage>
        <taxon>Eukaryota</taxon>
        <taxon>Sar</taxon>
        <taxon>Stramenopiles</taxon>
        <taxon>Ochrophyta</taxon>
        <taxon>Bacillariophyta</taxon>
        <taxon>Coscinodiscophyceae</taxon>
        <taxon>Thalassiosirophycidae</taxon>
        <taxon>Thalassiosirales</taxon>
        <taxon>Skeletonemataceae</taxon>
        <taxon>Skeletonema</taxon>
        <taxon>Skeletonema marinoi-dohrnii complex</taxon>
    </lineage>
</organism>
<evidence type="ECO:0000256" key="1">
    <source>
        <dbReference type="ARBA" id="ARBA00001917"/>
    </source>
</evidence>
<dbReference type="PANTHER" id="PTHR11082">
    <property type="entry name" value="TRNA-DIHYDROURIDINE SYNTHASE"/>
    <property type="match status" value="1"/>
</dbReference>
<dbReference type="AlphaFoldDB" id="A0AAD8YMD0"/>
<evidence type="ECO:0000256" key="2">
    <source>
        <dbReference type="ARBA" id="ARBA00022630"/>
    </source>
</evidence>
<proteinExistence type="inferred from homology"/>
<evidence type="ECO:0000256" key="12">
    <source>
        <dbReference type="ARBA" id="ARBA00048934"/>
    </source>
</evidence>
<evidence type="ECO:0000256" key="5">
    <source>
        <dbReference type="ARBA" id="ARBA00022857"/>
    </source>
</evidence>
<evidence type="ECO:0000256" key="4">
    <source>
        <dbReference type="ARBA" id="ARBA00022694"/>
    </source>
</evidence>
<dbReference type="Proteomes" id="UP001224775">
    <property type="component" value="Unassembled WGS sequence"/>
</dbReference>
<evidence type="ECO:0000256" key="6">
    <source>
        <dbReference type="ARBA" id="ARBA00023002"/>
    </source>
</evidence>
<comment type="similarity">
    <text evidence="8">Belongs to the Dus family. Dus1 subfamily.</text>
</comment>
<comment type="catalytic activity">
    <reaction evidence="12">
        <text>5,6-dihydrouridine(16) in tRNA + NAD(+) = uridine(16) in tRNA + NADH + H(+)</text>
        <dbReference type="Rhea" id="RHEA:53380"/>
        <dbReference type="Rhea" id="RHEA-COMP:13543"/>
        <dbReference type="Rhea" id="RHEA-COMP:13544"/>
        <dbReference type="ChEBI" id="CHEBI:15378"/>
        <dbReference type="ChEBI" id="CHEBI:57540"/>
        <dbReference type="ChEBI" id="CHEBI:57945"/>
        <dbReference type="ChEBI" id="CHEBI:65315"/>
        <dbReference type="ChEBI" id="CHEBI:74443"/>
        <dbReference type="EC" id="1.3.1.88"/>
    </reaction>
    <physiologicalReaction direction="right-to-left" evidence="12">
        <dbReference type="Rhea" id="RHEA:53382"/>
    </physiologicalReaction>
</comment>
<keyword evidence="4" id="KW-0819">tRNA processing</keyword>
<keyword evidence="5" id="KW-0521">NADP</keyword>
<keyword evidence="3" id="KW-0288">FMN</keyword>
<evidence type="ECO:0000256" key="10">
    <source>
        <dbReference type="ARBA" id="ARBA00047287"/>
    </source>
</evidence>
<comment type="caution">
    <text evidence="15">The sequence shown here is derived from an EMBL/GenBank/DDBJ whole genome shotgun (WGS) entry which is preliminary data.</text>
</comment>
<dbReference type="InterPro" id="IPR035587">
    <property type="entry name" value="DUS-like_FMN-bd"/>
</dbReference>
<comment type="catalytic activity">
    <reaction evidence="11">
        <text>5,6-dihydrouridine(16) in tRNA + NADP(+) = uridine(16) in tRNA + NADPH + H(+)</text>
        <dbReference type="Rhea" id="RHEA:53376"/>
        <dbReference type="Rhea" id="RHEA-COMP:13543"/>
        <dbReference type="Rhea" id="RHEA-COMP:13544"/>
        <dbReference type="ChEBI" id="CHEBI:15378"/>
        <dbReference type="ChEBI" id="CHEBI:57783"/>
        <dbReference type="ChEBI" id="CHEBI:58349"/>
        <dbReference type="ChEBI" id="CHEBI:65315"/>
        <dbReference type="ChEBI" id="CHEBI:74443"/>
        <dbReference type="EC" id="1.3.1.88"/>
    </reaction>
    <physiologicalReaction direction="right-to-left" evidence="11">
        <dbReference type="Rhea" id="RHEA:53378"/>
    </physiologicalReaction>
</comment>
<dbReference type="Pfam" id="PF01207">
    <property type="entry name" value="Dus"/>
    <property type="match status" value="2"/>
</dbReference>
<evidence type="ECO:0000313" key="15">
    <source>
        <dbReference type="EMBL" id="KAK1747890.1"/>
    </source>
</evidence>
<dbReference type="GO" id="GO:0017150">
    <property type="term" value="F:tRNA dihydrouridine synthase activity"/>
    <property type="evidence" value="ECO:0007669"/>
    <property type="project" value="InterPro"/>
</dbReference>
<evidence type="ECO:0000256" key="3">
    <source>
        <dbReference type="ARBA" id="ARBA00022643"/>
    </source>
</evidence>
<evidence type="ECO:0000256" key="13">
    <source>
        <dbReference type="ARBA" id="ARBA00049467"/>
    </source>
</evidence>
<protein>
    <recommendedName>
        <fullName evidence="9">tRNA-dihydrouridine(16/17) synthase [NAD(P)(+)]</fullName>
        <ecNumber evidence="9">1.3.1.88</ecNumber>
    </recommendedName>
</protein>
<evidence type="ECO:0000259" key="14">
    <source>
        <dbReference type="Pfam" id="PF01207"/>
    </source>
</evidence>
<dbReference type="InterPro" id="IPR018517">
    <property type="entry name" value="tRNA_hU_synthase_CS"/>
</dbReference>
<keyword evidence="6 15" id="KW-0560">Oxidoreductase</keyword>
<evidence type="ECO:0000256" key="7">
    <source>
        <dbReference type="ARBA" id="ARBA00023027"/>
    </source>
</evidence>
<dbReference type="InterPro" id="IPR013785">
    <property type="entry name" value="Aldolase_TIM"/>
</dbReference>
<dbReference type="GO" id="GO:0050660">
    <property type="term" value="F:flavin adenine dinucleotide binding"/>
    <property type="evidence" value="ECO:0007669"/>
    <property type="project" value="InterPro"/>
</dbReference>
<dbReference type="EMBL" id="JATAAI010000002">
    <property type="protein sequence ID" value="KAK1747890.1"/>
    <property type="molecule type" value="Genomic_DNA"/>
</dbReference>
<dbReference type="PANTHER" id="PTHR11082:SF5">
    <property type="entry name" value="TRNA-DIHYDROURIDINE(16_17) SYNTHASE [NAD(P)(+)]-LIKE"/>
    <property type="match status" value="1"/>
</dbReference>
<dbReference type="CDD" id="cd02801">
    <property type="entry name" value="DUS_like_FMN"/>
    <property type="match status" value="1"/>
</dbReference>
<evidence type="ECO:0000313" key="16">
    <source>
        <dbReference type="Proteomes" id="UP001224775"/>
    </source>
</evidence>
<evidence type="ECO:0000256" key="11">
    <source>
        <dbReference type="ARBA" id="ARBA00047652"/>
    </source>
</evidence>
<gene>
    <name evidence="15" type="ORF">QTG54_001853</name>
</gene>
<dbReference type="SUPFAM" id="SSF51395">
    <property type="entry name" value="FMN-linked oxidoreductases"/>
    <property type="match status" value="1"/>
</dbReference>
<evidence type="ECO:0000256" key="9">
    <source>
        <dbReference type="ARBA" id="ARBA00038890"/>
    </source>
</evidence>
<evidence type="ECO:0000256" key="8">
    <source>
        <dbReference type="ARBA" id="ARBA00038313"/>
    </source>
</evidence>
<sequence>MMTAAVALTSIPYPVILFLTIWSCVITRAVADRAMHNMQQSMKHVATRSGRTWHREACFCLHKNPSILNKRILNFKSFASTAENNNDTNTQQTKTFYQRINQPRHILAPMVAQSDLPFRLMCEQLYNVDLSYTQMIHAHNFAERGGDTFRRNHLDVYDESLVRNVLLGSADSNALIFTQSQRNALEGLSESDIEASRQRIISALQTKNNSLETTFEVKPCVVQIAAHDPDMAAKAAEIILERSNGQCLAIDLNLGCPQAIARKGRYGSFLHDETPQAAYDVLTKLRNTLPKEVGVTAKIRLPPTQADAQEGKLGHEFRFDNPVTIEERVRRLIDSGVDLITIHGRTRFENKVTVGPVNWDGVRLAAATAREYSGDVNFPIFANGGIEYFSDVQKCFDETLCSGVMSSESLLENPGIFDEQNIVSGRDTLERQLQYADTYLDYCTIFPPLPGSLGIKGGSYNVAKSHLFKILHRYLEEQPDLRTWLGNQECCTILQARALMCDLRSRYSALDEEQLKMKTSWKDDNSWYRRHRQSNASAAENTEPVSLEERKKLAKLRIQALREQRLSRA</sequence>
<feature type="domain" description="DUS-like FMN-binding" evidence="14">
    <location>
        <begin position="202"/>
        <end position="424"/>
    </location>
</feature>
<accession>A0AAD8YMD0</accession>
<comment type="catalytic activity">
    <reaction evidence="10">
        <text>5,6-dihydrouridine(17) in tRNA + NAD(+) = uridine(17) in tRNA + NADH + H(+)</text>
        <dbReference type="Rhea" id="RHEA:53372"/>
        <dbReference type="Rhea" id="RHEA-COMP:13541"/>
        <dbReference type="Rhea" id="RHEA-COMP:13542"/>
        <dbReference type="ChEBI" id="CHEBI:15378"/>
        <dbReference type="ChEBI" id="CHEBI:57540"/>
        <dbReference type="ChEBI" id="CHEBI:57945"/>
        <dbReference type="ChEBI" id="CHEBI:65315"/>
        <dbReference type="ChEBI" id="CHEBI:74443"/>
        <dbReference type="EC" id="1.3.1.88"/>
    </reaction>
    <physiologicalReaction direction="right-to-left" evidence="10">
        <dbReference type="Rhea" id="RHEA:53374"/>
    </physiologicalReaction>
</comment>
<dbReference type="EC" id="1.3.1.88" evidence="9"/>
<name>A0AAD8YMD0_9STRA</name>